<gene>
    <name evidence="1" type="ORF">METZ01_LOCUS180190</name>
</gene>
<evidence type="ECO:0000313" key="1">
    <source>
        <dbReference type="EMBL" id="SVB27336.1"/>
    </source>
</evidence>
<organism evidence="1">
    <name type="scientific">marine metagenome</name>
    <dbReference type="NCBI Taxonomy" id="408172"/>
    <lineage>
        <taxon>unclassified sequences</taxon>
        <taxon>metagenomes</taxon>
        <taxon>ecological metagenomes</taxon>
    </lineage>
</organism>
<reference evidence="1" key="1">
    <citation type="submission" date="2018-05" db="EMBL/GenBank/DDBJ databases">
        <authorList>
            <person name="Lanie J.A."/>
            <person name="Ng W.-L."/>
            <person name="Kazmierczak K.M."/>
            <person name="Andrzejewski T.M."/>
            <person name="Davidsen T.M."/>
            <person name="Wayne K.J."/>
            <person name="Tettelin H."/>
            <person name="Glass J.I."/>
            <person name="Rusch D."/>
            <person name="Podicherti R."/>
            <person name="Tsui H.-C.T."/>
            <person name="Winkler M.E."/>
        </authorList>
    </citation>
    <scope>NUCLEOTIDE SEQUENCE</scope>
</reference>
<protein>
    <submittedName>
        <fullName evidence="1">Uncharacterized protein</fullName>
    </submittedName>
</protein>
<proteinExistence type="predicted"/>
<accession>A0A382CMI2</accession>
<name>A0A382CMI2_9ZZZZ</name>
<sequence length="52" mass="5550">MIVVVPPIGEDNSGLAQGVDQFTIQAFRSKAAVEALGVSILPGTSRDRRREP</sequence>
<dbReference type="AlphaFoldDB" id="A0A382CMI2"/>
<dbReference type="EMBL" id="UINC01035239">
    <property type="protein sequence ID" value="SVB27336.1"/>
    <property type="molecule type" value="Genomic_DNA"/>
</dbReference>